<dbReference type="SMART" id="SM00859">
    <property type="entry name" value="Semialdhyde_dh"/>
    <property type="match status" value="1"/>
</dbReference>
<sequence>METQERKRIPVAVLGATGMVGQRFIELLQDHPWFELVGLGASEKHNGRPYAEVTAWRLTGSDMPVGAAQMPVVACTPEALPDVKVVFSALPGEIAGEIEQAFAQAGVAVFSNAKNYRMAPDVPLLIPEVNANHIAAVAQQRKQRGWPGFIITNANCATTPLVMALKPLQLAFGVTKVLITTLQSISGAGYPGLPSYDILDNAIPYISGEEEKLECETQKMLGEWREGQGFVDAPIVVSAHCNRVATREAHLECASIELGRNDVSPEEIIAAWENYRPASQQAQLPTAPEHTLIYRHELDRPQTLRDRDAGHGMTVTLGRLRRCPILSYKFVMLGHNTIRGAAGGSILNAEWCVQQGLLPL</sequence>
<evidence type="ECO:0000256" key="4">
    <source>
        <dbReference type="PIRSR" id="PIRSR000148-1"/>
    </source>
</evidence>
<dbReference type="CDD" id="cd02315">
    <property type="entry name" value="ScASADH_like_N"/>
    <property type="match status" value="1"/>
</dbReference>
<dbReference type="PIRSF" id="PIRSF000148">
    <property type="entry name" value="ASA_dh"/>
    <property type="match status" value="1"/>
</dbReference>
<keyword evidence="7" id="KW-1185">Reference proteome</keyword>
<protein>
    <submittedName>
        <fullName evidence="6">Aspartate-semialdehyde dehydrogenase</fullName>
    </submittedName>
</protein>
<dbReference type="InterPro" id="IPR036291">
    <property type="entry name" value="NAD(P)-bd_dom_sf"/>
</dbReference>
<dbReference type="NCBIfam" id="NF006416">
    <property type="entry name" value="PRK08664.1"/>
    <property type="match status" value="1"/>
</dbReference>
<dbReference type="AlphaFoldDB" id="A0A5A5T5L7"/>
<dbReference type="GO" id="GO:0009086">
    <property type="term" value="P:methionine biosynthetic process"/>
    <property type="evidence" value="ECO:0007669"/>
    <property type="project" value="UniProtKB-ARBA"/>
</dbReference>
<dbReference type="Gene3D" id="3.40.50.720">
    <property type="entry name" value="NAD(P)-binding Rossmann-like Domain"/>
    <property type="match status" value="1"/>
</dbReference>
<dbReference type="Pfam" id="PF01118">
    <property type="entry name" value="Semialdhyde_dh"/>
    <property type="match status" value="1"/>
</dbReference>
<feature type="domain" description="Semialdehyde dehydrogenase NAD-binding" evidence="5">
    <location>
        <begin position="10"/>
        <end position="137"/>
    </location>
</feature>
<feature type="active site" description="Proton acceptor" evidence="4">
    <location>
        <position position="250"/>
    </location>
</feature>
<dbReference type="InterPro" id="IPR051823">
    <property type="entry name" value="ASADH-related"/>
</dbReference>
<evidence type="ECO:0000256" key="1">
    <source>
        <dbReference type="ARBA" id="ARBA00010584"/>
    </source>
</evidence>
<organism evidence="6 7">
    <name type="scientific">Dictyobacter arantiisoli</name>
    <dbReference type="NCBI Taxonomy" id="2014874"/>
    <lineage>
        <taxon>Bacteria</taxon>
        <taxon>Bacillati</taxon>
        <taxon>Chloroflexota</taxon>
        <taxon>Ktedonobacteria</taxon>
        <taxon>Ktedonobacterales</taxon>
        <taxon>Dictyobacteraceae</taxon>
        <taxon>Dictyobacter</taxon>
    </lineage>
</organism>
<dbReference type="CDD" id="cd18130">
    <property type="entry name" value="ASADH_C_arch_fung_like"/>
    <property type="match status" value="1"/>
</dbReference>
<dbReference type="GO" id="GO:0009088">
    <property type="term" value="P:threonine biosynthetic process"/>
    <property type="evidence" value="ECO:0007669"/>
    <property type="project" value="TreeGrafter"/>
</dbReference>
<dbReference type="Gene3D" id="3.30.360.10">
    <property type="entry name" value="Dihydrodipicolinate Reductase, domain 2"/>
    <property type="match status" value="1"/>
</dbReference>
<comment type="similarity">
    <text evidence="1">Belongs to the aspartate-semialdehyde dehydrogenase family.</text>
</comment>
<keyword evidence="2" id="KW-0521">NADP</keyword>
<evidence type="ECO:0000313" key="6">
    <source>
        <dbReference type="EMBL" id="GCF06627.1"/>
    </source>
</evidence>
<dbReference type="InterPro" id="IPR000534">
    <property type="entry name" value="Semialdehyde_DH_NAD-bd"/>
</dbReference>
<name>A0A5A5T5L7_9CHLR</name>
<dbReference type="GO" id="GO:0051287">
    <property type="term" value="F:NAD binding"/>
    <property type="evidence" value="ECO:0007669"/>
    <property type="project" value="InterPro"/>
</dbReference>
<feature type="active site" description="Acyl-thioester intermediate" evidence="4">
    <location>
        <position position="156"/>
    </location>
</feature>
<dbReference type="OrthoDB" id="9805684at2"/>
<dbReference type="InterPro" id="IPR005676">
    <property type="entry name" value="Asp_semi-ald_DH_pep-lack"/>
</dbReference>
<dbReference type="GO" id="GO:0050661">
    <property type="term" value="F:NADP binding"/>
    <property type="evidence" value="ECO:0007669"/>
    <property type="project" value="InterPro"/>
</dbReference>
<dbReference type="PANTHER" id="PTHR46718">
    <property type="entry name" value="ASPARTATE-SEMIALDEHYDE DEHYDROGENASE"/>
    <property type="match status" value="1"/>
</dbReference>
<dbReference type="GO" id="GO:0046983">
    <property type="term" value="F:protein dimerization activity"/>
    <property type="evidence" value="ECO:0007669"/>
    <property type="project" value="InterPro"/>
</dbReference>
<dbReference type="GO" id="GO:0004073">
    <property type="term" value="F:aspartate-semialdehyde dehydrogenase activity"/>
    <property type="evidence" value="ECO:0007669"/>
    <property type="project" value="TreeGrafter"/>
</dbReference>
<dbReference type="SUPFAM" id="SSF51735">
    <property type="entry name" value="NAD(P)-binding Rossmann-fold domains"/>
    <property type="match status" value="1"/>
</dbReference>
<dbReference type="InterPro" id="IPR012280">
    <property type="entry name" value="Semialdhyde_DH_dimer_dom"/>
</dbReference>
<dbReference type="Pfam" id="PF02774">
    <property type="entry name" value="Semialdhyde_dhC"/>
    <property type="match status" value="1"/>
</dbReference>
<proteinExistence type="inferred from homology"/>
<keyword evidence="3" id="KW-0560">Oxidoreductase</keyword>
<comment type="caution">
    <text evidence="6">The sequence shown here is derived from an EMBL/GenBank/DDBJ whole genome shotgun (WGS) entry which is preliminary data.</text>
</comment>
<evidence type="ECO:0000259" key="5">
    <source>
        <dbReference type="SMART" id="SM00859"/>
    </source>
</evidence>
<dbReference type="SUPFAM" id="SSF55347">
    <property type="entry name" value="Glyceraldehyde-3-phosphate dehydrogenase-like, C-terminal domain"/>
    <property type="match status" value="1"/>
</dbReference>
<dbReference type="RefSeq" id="WP_149399375.1">
    <property type="nucleotide sequence ID" value="NZ_BIXY01000001.1"/>
</dbReference>
<evidence type="ECO:0000256" key="2">
    <source>
        <dbReference type="ARBA" id="ARBA00022857"/>
    </source>
</evidence>
<reference evidence="6 7" key="1">
    <citation type="submission" date="2019-01" db="EMBL/GenBank/DDBJ databases">
        <title>Draft genome sequence of Dictyobacter sp. Uno17.</title>
        <authorList>
            <person name="Wang C.M."/>
            <person name="Zheng Y."/>
            <person name="Sakai Y."/>
            <person name="Abe K."/>
            <person name="Yokota A."/>
            <person name="Yabe S."/>
        </authorList>
    </citation>
    <scope>NUCLEOTIDE SEQUENCE [LARGE SCALE GENOMIC DNA]</scope>
    <source>
        <strain evidence="6 7">Uno17</strain>
    </source>
</reference>
<dbReference type="EMBL" id="BIXY01000001">
    <property type="protein sequence ID" value="GCF06627.1"/>
    <property type="molecule type" value="Genomic_DNA"/>
</dbReference>
<evidence type="ECO:0000256" key="3">
    <source>
        <dbReference type="ARBA" id="ARBA00023002"/>
    </source>
</evidence>
<dbReference type="Proteomes" id="UP000322530">
    <property type="component" value="Unassembled WGS sequence"/>
</dbReference>
<evidence type="ECO:0000313" key="7">
    <source>
        <dbReference type="Proteomes" id="UP000322530"/>
    </source>
</evidence>
<dbReference type="PANTHER" id="PTHR46718:SF1">
    <property type="entry name" value="ASPARTATE-SEMIALDEHYDE DEHYDROGENASE"/>
    <property type="match status" value="1"/>
</dbReference>
<dbReference type="NCBIfam" id="TIGR00978">
    <property type="entry name" value="asd_EA"/>
    <property type="match status" value="1"/>
</dbReference>
<accession>A0A5A5T5L7</accession>
<gene>
    <name evidence="6" type="ORF">KDI_01910</name>
</gene>